<dbReference type="PIRSF" id="PIRSF015753">
    <property type="entry name" value="GST"/>
    <property type="match status" value="1"/>
</dbReference>
<dbReference type="InterPro" id="IPR047047">
    <property type="entry name" value="GST_Omega-like_C"/>
</dbReference>
<dbReference type="Proteomes" id="UP000191820">
    <property type="component" value="Chromosome"/>
</dbReference>
<proteinExistence type="predicted"/>
<accession>A0ABM6JNP9</accession>
<dbReference type="PANTHER" id="PTHR32419:SF6">
    <property type="entry name" value="GLUTATHIONE S-TRANSFERASE OMEGA-LIKE 1-RELATED"/>
    <property type="match status" value="1"/>
</dbReference>
<dbReference type="SFLD" id="SFLDG01148">
    <property type="entry name" value="Xi_(cytGST)"/>
    <property type="match status" value="1"/>
</dbReference>
<sequence>MGLLQNGQWVDQWYETKENGGTFVREDAQLRNWITQDGSAGPTGEAGFKAESNRYHLYVSLACPWAHRTLIFLQLKQLTDHISVSVVEPHMLSNGWEFSGKNQSPEAKSISGAASVPLMQKDYLYQVYQEAKPYYNGRVTVPLLWDKKHKTIVSNESSEIIRMFNSAFNLITGNQEDYYPQRLRSEIDTINELVYHKINNGVYRAGFATTQQAYHDAVFPLFDALDTLEKRLTTQRYLTGSTITEADWRLFTTLIRFDSVYVGHFKTNLRTIESYPQLSGYLRDLYQQPGIAATVNQEHIKQHYYYSHQHINPTQVVPAGPIIDYMTPHFRDELNNRLENKR</sequence>
<feature type="domain" description="GST C-terminal" evidence="1">
    <location>
        <begin position="180"/>
        <end position="307"/>
    </location>
</feature>
<dbReference type="InterPro" id="IPR004045">
    <property type="entry name" value="Glutathione_S-Trfase_N"/>
</dbReference>
<dbReference type="SFLD" id="SFLDS00019">
    <property type="entry name" value="Glutathione_Transferase_(cytos"/>
    <property type="match status" value="1"/>
</dbReference>
<dbReference type="PANTHER" id="PTHR32419">
    <property type="entry name" value="GLUTATHIONYL-HYDROQUINONE REDUCTASE"/>
    <property type="match status" value="1"/>
</dbReference>
<organism evidence="2 3">
    <name type="scientific">Shewanella japonica</name>
    <dbReference type="NCBI Taxonomy" id="93973"/>
    <lineage>
        <taxon>Bacteria</taxon>
        <taxon>Pseudomonadati</taxon>
        <taxon>Pseudomonadota</taxon>
        <taxon>Gammaproteobacteria</taxon>
        <taxon>Alteromonadales</taxon>
        <taxon>Shewanellaceae</taxon>
        <taxon>Shewanella</taxon>
    </lineage>
</organism>
<dbReference type="SFLD" id="SFLDG01206">
    <property type="entry name" value="Xi.1"/>
    <property type="match status" value="1"/>
</dbReference>
<dbReference type="Pfam" id="PF13409">
    <property type="entry name" value="GST_N_2"/>
    <property type="match status" value="1"/>
</dbReference>
<dbReference type="SUPFAM" id="SSF52833">
    <property type="entry name" value="Thioredoxin-like"/>
    <property type="match status" value="1"/>
</dbReference>
<dbReference type="PROSITE" id="PS50405">
    <property type="entry name" value="GST_CTER"/>
    <property type="match status" value="1"/>
</dbReference>
<dbReference type="RefSeq" id="WP_080915911.1">
    <property type="nucleotide sequence ID" value="NZ_CP020472.1"/>
</dbReference>
<dbReference type="InterPro" id="IPR016639">
    <property type="entry name" value="GST_Omega/GSH"/>
</dbReference>
<reference evidence="2 3" key="1">
    <citation type="submission" date="2017-03" db="EMBL/GenBank/DDBJ databases">
        <title>Genome sequencing of Shewanella japonica KCTC 22435.</title>
        <authorList>
            <person name="Kim K.M."/>
        </authorList>
    </citation>
    <scope>NUCLEOTIDE SEQUENCE [LARGE SCALE GENOMIC DNA]</scope>
    <source>
        <strain evidence="2 3">KCTC 22435</strain>
    </source>
</reference>
<dbReference type="InterPro" id="IPR040079">
    <property type="entry name" value="Glutathione_S-Trfase"/>
</dbReference>
<dbReference type="EMBL" id="CP020472">
    <property type="protein sequence ID" value="ARD22642.1"/>
    <property type="molecule type" value="Genomic_DNA"/>
</dbReference>
<dbReference type="Gene3D" id="1.20.1050.10">
    <property type="match status" value="1"/>
</dbReference>
<dbReference type="Gene3D" id="3.40.30.10">
    <property type="entry name" value="Glutaredoxin"/>
    <property type="match status" value="1"/>
</dbReference>
<keyword evidence="3" id="KW-1185">Reference proteome</keyword>
<evidence type="ECO:0000313" key="2">
    <source>
        <dbReference type="EMBL" id="ARD22642.1"/>
    </source>
</evidence>
<dbReference type="SUPFAM" id="SSF47616">
    <property type="entry name" value="GST C-terminal domain-like"/>
    <property type="match status" value="1"/>
</dbReference>
<name>A0ABM6JNP9_9GAMM</name>
<evidence type="ECO:0000259" key="1">
    <source>
        <dbReference type="PROSITE" id="PS50405"/>
    </source>
</evidence>
<dbReference type="InterPro" id="IPR036249">
    <property type="entry name" value="Thioredoxin-like_sf"/>
</dbReference>
<dbReference type="InterPro" id="IPR010987">
    <property type="entry name" value="Glutathione-S-Trfase_C-like"/>
</dbReference>
<evidence type="ECO:0000313" key="3">
    <source>
        <dbReference type="Proteomes" id="UP000191820"/>
    </source>
</evidence>
<dbReference type="InterPro" id="IPR036282">
    <property type="entry name" value="Glutathione-S-Trfase_C_sf"/>
</dbReference>
<gene>
    <name evidence="2" type="ORF">SJ2017_2352</name>
</gene>
<protein>
    <submittedName>
        <fullName evidence="2">Glutathione S-transferase</fullName>
    </submittedName>
</protein>
<dbReference type="CDD" id="cd03190">
    <property type="entry name" value="GST_C_Omega_like"/>
    <property type="match status" value="1"/>
</dbReference>
<dbReference type="Pfam" id="PF13410">
    <property type="entry name" value="GST_C_2"/>
    <property type="match status" value="1"/>
</dbReference>